<keyword evidence="4" id="KW-1185">Reference proteome</keyword>
<evidence type="ECO:0000313" key="3">
    <source>
        <dbReference type="EMBL" id="KAG7304868.1"/>
    </source>
</evidence>
<reference evidence="2 4" key="1">
    <citation type="submission" date="2021-06" db="EMBL/GenBank/DDBJ databases">
        <title>A haploid diamondback moth (Plutella xylostella L.) genome assembly resolves 31 chromosomes and identifies a diamide resistance mutation.</title>
        <authorList>
            <person name="Ward C.M."/>
            <person name="Perry K.D."/>
            <person name="Baker G."/>
            <person name="Powis K."/>
            <person name="Heckel D.G."/>
            <person name="Baxter S.W."/>
        </authorList>
    </citation>
    <scope>NUCLEOTIDE SEQUENCE [LARGE SCALE GENOMIC DNA]</scope>
    <source>
        <strain evidence="2 4">LV</strain>
        <tissue evidence="2">Single pupa</tissue>
    </source>
</reference>
<gene>
    <name evidence="3" type="ORF">JYU34_010260</name>
    <name evidence="2" type="ORF">JYU34_020169</name>
</gene>
<evidence type="ECO:0000313" key="2">
    <source>
        <dbReference type="EMBL" id="KAG7297190.1"/>
    </source>
</evidence>
<feature type="region of interest" description="Disordered" evidence="1">
    <location>
        <begin position="291"/>
        <end position="389"/>
    </location>
</feature>
<name>A0ABQ7PW31_PLUXY</name>
<dbReference type="EMBL" id="JAHIBW010000027">
    <property type="protein sequence ID" value="KAG7297190.1"/>
    <property type="molecule type" value="Genomic_DNA"/>
</dbReference>
<sequence length="389" mass="45392">MSDIQNIYEKIKAIQEYLRKLGPNRRQKPNCEQKYVEANLLYENYQLIIKSYTEKLERSEISIKTWELIEPFIRNIESLYTKILEYKNMSSKHDFDIKTAASLLPIMNGSEHVTEQLIDGIEMYSSLIKDTDHQILINFILKTRLTHSAKLRLSQSYASVTGLLDEMKKHLLVKKSDIALQKQMQMIKQGGKTIEEYGRELEELFVNLTISQANGNSEAYKILKPLNEKQAISRFTDGLRSDKLSTIIAARGYTSLKDAIQAAKDEQTTMTPSTSTSEVVFYGRRGYFRPTQRNFTNTRPRQFENSSVPRFNTQYNNGRYYSNRNYRDTNRNYRDNKDMRSKSATRKTSHRVNMAEQVDNNNSEDSNEESTEESTEESKELNINNFFRD</sequence>
<dbReference type="Proteomes" id="UP000823941">
    <property type="component" value="Chromosome 27"/>
</dbReference>
<accession>A0ABQ7PW31</accession>
<dbReference type="EMBL" id="JAHIBW010000014">
    <property type="protein sequence ID" value="KAG7304868.1"/>
    <property type="molecule type" value="Genomic_DNA"/>
</dbReference>
<feature type="compositionally biased region" description="Polar residues" evidence="1">
    <location>
        <begin position="291"/>
        <end position="314"/>
    </location>
</feature>
<feature type="compositionally biased region" description="Acidic residues" evidence="1">
    <location>
        <begin position="365"/>
        <end position="375"/>
    </location>
</feature>
<organism evidence="2 4">
    <name type="scientific">Plutella xylostella</name>
    <name type="common">Diamondback moth</name>
    <name type="synonym">Plutella maculipennis</name>
    <dbReference type="NCBI Taxonomy" id="51655"/>
    <lineage>
        <taxon>Eukaryota</taxon>
        <taxon>Metazoa</taxon>
        <taxon>Ecdysozoa</taxon>
        <taxon>Arthropoda</taxon>
        <taxon>Hexapoda</taxon>
        <taxon>Insecta</taxon>
        <taxon>Pterygota</taxon>
        <taxon>Neoptera</taxon>
        <taxon>Endopterygota</taxon>
        <taxon>Lepidoptera</taxon>
        <taxon>Glossata</taxon>
        <taxon>Ditrysia</taxon>
        <taxon>Yponomeutoidea</taxon>
        <taxon>Plutellidae</taxon>
        <taxon>Plutella</taxon>
    </lineage>
</organism>
<comment type="caution">
    <text evidence="2">The sequence shown here is derived from an EMBL/GenBank/DDBJ whole genome shotgun (WGS) entry which is preliminary data.</text>
</comment>
<proteinExistence type="predicted"/>
<feature type="compositionally biased region" description="Low complexity" evidence="1">
    <location>
        <begin position="315"/>
        <end position="324"/>
    </location>
</feature>
<evidence type="ECO:0000313" key="4">
    <source>
        <dbReference type="Proteomes" id="UP000823941"/>
    </source>
</evidence>
<evidence type="ECO:0000256" key="1">
    <source>
        <dbReference type="SAM" id="MobiDB-lite"/>
    </source>
</evidence>
<evidence type="ECO:0008006" key="5">
    <source>
        <dbReference type="Google" id="ProtNLM"/>
    </source>
</evidence>
<dbReference type="Proteomes" id="UP000823941">
    <property type="component" value="Chromosome 14"/>
</dbReference>
<feature type="compositionally biased region" description="Basic and acidic residues" evidence="1">
    <location>
        <begin position="325"/>
        <end position="341"/>
    </location>
</feature>
<protein>
    <recommendedName>
        <fullName evidence="5">Retrotransposon gag domain-containing protein</fullName>
    </recommendedName>
</protein>